<keyword evidence="1" id="KW-0677">Repeat</keyword>
<dbReference type="SUPFAM" id="SSF49503">
    <property type="entry name" value="Cupredoxins"/>
    <property type="match status" value="1"/>
</dbReference>
<evidence type="ECO:0000256" key="2">
    <source>
        <dbReference type="ARBA" id="ARBA00022803"/>
    </source>
</evidence>
<dbReference type="Gene3D" id="2.60.40.420">
    <property type="entry name" value="Cupredoxins - blue copper proteins"/>
    <property type="match status" value="1"/>
</dbReference>
<dbReference type="Proteomes" id="UP000594688">
    <property type="component" value="Chromosome"/>
</dbReference>
<feature type="repeat" description="TPR" evidence="3">
    <location>
        <begin position="179"/>
        <end position="212"/>
    </location>
</feature>
<dbReference type="InterPro" id="IPR019734">
    <property type="entry name" value="TPR_rpt"/>
</dbReference>
<dbReference type="GO" id="GO:0009279">
    <property type="term" value="C:cell outer membrane"/>
    <property type="evidence" value="ECO:0007669"/>
    <property type="project" value="TreeGrafter"/>
</dbReference>
<dbReference type="GO" id="GO:0046813">
    <property type="term" value="P:receptor-mediated virion attachment to host cell"/>
    <property type="evidence" value="ECO:0007669"/>
    <property type="project" value="TreeGrafter"/>
</dbReference>
<evidence type="ECO:0000256" key="1">
    <source>
        <dbReference type="ARBA" id="ARBA00022737"/>
    </source>
</evidence>
<dbReference type="AlphaFoldDB" id="A0A7T0BVZ1"/>
<feature type="repeat" description="TPR" evidence="3">
    <location>
        <begin position="213"/>
        <end position="246"/>
    </location>
</feature>
<feature type="repeat" description="TPR" evidence="3">
    <location>
        <begin position="145"/>
        <end position="178"/>
    </location>
</feature>
<evidence type="ECO:0000256" key="3">
    <source>
        <dbReference type="PROSITE-ProRule" id="PRU00339"/>
    </source>
</evidence>
<sequence length="669" mass="74964">MGKNTSSKRKKPSSSWTKALFGLVALAALFGAGILFSEQESKMIPYDQYKESRIKKASQTIADKNDSSGERPLEITTEEETLSDLKKKQEDLELAQLTNQKKPGTDLPRKTLEHISKGMGLSEQGKYELAELEFEKAAELSPNSSELYAIWGAAHRMQGKFEGANKRFARAHELAPDDEEITFNWGMTRLQEKNSEEAVKLFKQTIELDPKHYMAYNYLGKSYGLTKDYKNESASYKKALELKEDFAQAHFNLAVTLSLMKKFDDAGPHFVRAIELDKQFDKPFVNQFLVAMGLRNGKGKRDDLKVVEKNKNKTGEEKTSDKKDDKKADHKEAHDKKEEGSEGSDKKIVKPITTIKGVVKINGEPVSSPGLVILESKSKLKVPKQEKQTLKIFQRGLNFAPKNSVVMVGSTVEFVNDDTEVHNIFSKSRNNQFNLGAMASGTSKSITLDQPGPIILRCNLHKDMVGTLFVVPNGYYSKLDENGAYEFDKVKSQEYIMQFWHPRLAPEEVNKNMKNAALTGVDHTMDFDITSKSDPGEIHDMVDQTDYNLLVTSIEQEMGQAIKDWKAGKKYLSHKRMLKAITYYFDGGGLKGAIAKSFSVKRSDHLEKSLDEIRKIIANRKKEPDEATEAKLRGLAKRAVAQLKNNVQELYARIAPEKAGKPVGAGAGG</sequence>
<evidence type="ECO:0000313" key="5">
    <source>
        <dbReference type="EMBL" id="QPJ61960.1"/>
    </source>
</evidence>
<dbReference type="SUPFAM" id="SSF48452">
    <property type="entry name" value="TPR-like"/>
    <property type="match status" value="1"/>
</dbReference>
<name>A0A7T0BVZ1_9BACT</name>
<organism evidence="5 6">
    <name type="scientific">Candidatus Nitronauta litoralis</name>
    <dbReference type="NCBI Taxonomy" id="2705533"/>
    <lineage>
        <taxon>Bacteria</taxon>
        <taxon>Pseudomonadati</taxon>
        <taxon>Nitrospinota/Tectimicrobiota group</taxon>
        <taxon>Nitrospinota</taxon>
        <taxon>Nitrospinia</taxon>
        <taxon>Nitrospinales</taxon>
        <taxon>Nitrospinaceae</taxon>
        <taxon>Candidatus Nitronauta</taxon>
    </lineage>
</organism>
<feature type="repeat" description="TPR" evidence="3">
    <location>
        <begin position="247"/>
        <end position="280"/>
    </location>
</feature>
<reference evidence="5 6" key="1">
    <citation type="submission" date="2020-02" db="EMBL/GenBank/DDBJ databases">
        <title>Genomic and physiological characterization of two novel Nitrospinaceae genera.</title>
        <authorList>
            <person name="Mueller A.J."/>
            <person name="Jung M.-Y."/>
            <person name="Strachan C.R."/>
            <person name="Herbold C.W."/>
            <person name="Kirkegaard R.H."/>
            <person name="Daims H."/>
        </authorList>
    </citation>
    <scope>NUCLEOTIDE SEQUENCE [LARGE SCALE GENOMIC DNA]</scope>
    <source>
        <strain evidence="5">EB</strain>
    </source>
</reference>
<keyword evidence="2 3" id="KW-0802">TPR repeat</keyword>
<feature type="region of interest" description="Disordered" evidence="4">
    <location>
        <begin position="303"/>
        <end position="345"/>
    </location>
</feature>
<dbReference type="Pfam" id="PF13181">
    <property type="entry name" value="TPR_8"/>
    <property type="match status" value="2"/>
</dbReference>
<accession>A0A7T0BVZ1</accession>
<dbReference type="SMART" id="SM00028">
    <property type="entry name" value="TPR"/>
    <property type="match status" value="5"/>
</dbReference>
<dbReference type="Gene3D" id="1.25.40.10">
    <property type="entry name" value="Tetratricopeptide repeat domain"/>
    <property type="match status" value="2"/>
</dbReference>
<evidence type="ECO:0000256" key="4">
    <source>
        <dbReference type="SAM" id="MobiDB-lite"/>
    </source>
</evidence>
<protein>
    <submittedName>
        <fullName evidence="5">Tetratricopeptide repeat protein</fullName>
    </submittedName>
</protein>
<dbReference type="PROSITE" id="PS50005">
    <property type="entry name" value="TPR"/>
    <property type="match status" value="5"/>
</dbReference>
<evidence type="ECO:0000313" key="6">
    <source>
        <dbReference type="Proteomes" id="UP000594688"/>
    </source>
</evidence>
<gene>
    <name evidence="5" type="ORF">G3M70_08765</name>
</gene>
<dbReference type="KEGG" id="nli:G3M70_08765"/>
<dbReference type="InterPro" id="IPR050498">
    <property type="entry name" value="Ycf3"/>
</dbReference>
<dbReference type="InterPro" id="IPR011990">
    <property type="entry name" value="TPR-like_helical_dom_sf"/>
</dbReference>
<dbReference type="EMBL" id="CP048685">
    <property type="protein sequence ID" value="QPJ61960.1"/>
    <property type="molecule type" value="Genomic_DNA"/>
</dbReference>
<dbReference type="InterPro" id="IPR008972">
    <property type="entry name" value="Cupredoxin"/>
</dbReference>
<dbReference type="PANTHER" id="PTHR44858:SF1">
    <property type="entry name" value="UDP-N-ACETYLGLUCOSAMINE--PEPTIDE N-ACETYLGLUCOSAMINYLTRANSFERASE SPINDLY-RELATED"/>
    <property type="match status" value="1"/>
</dbReference>
<dbReference type="Pfam" id="PF13432">
    <property type="entry name" value="TPR_16"/>
    <property type="match status" value="1"/>
</dbReference>
<feature type="repeat" description="TPR" evidence="3">
    <location>
        <begin position="111"/>
        <end position="144"/>
    </location>
</feature>
<proteinExistence type="predicted"/>
<dbReference type="PANTHER" id="PTHR44858">
    <property type="entry name" value="TETRATRICOPEPTIDE REPEAT PROTEIN 6"/>
    <property type="match status" value="1"/>
</dbReference>